<dbReference type="PANTHER" id="PTHR10885">
    <property type="entry name" value="ISOPENTENYL-DIPHOSPHATE DELTA-ISOMERASE"/>
    <property type="match status" value="1"/>
</dbReference>
<dbReference type="InterPro" id="IPR015797">
    <property type="entry name" value="NUDIX_hydrolase-like_dom_sf"/>
</dbReference>
<feature type="active site" evidence="11">
    <location>
        <position position="111"/>
    </location>
</feature>
<accession>A0A2Z4GG11</accession>
<feature type="active site" evidence="11">
    <location>
        <position position="64"/>
    </location>
</feature>
<dbReference type="Gene3D" id="3.90.79.10">
    <property type="entry name" value="Nucleoside Triphosphate Pyrophosphohydrolase"/>
    <property type="match status" value="1"/>
</dbReference>
<dbReference type="Proteomes" id="UP000249873">
    <property type="component" value="Chromosome"/>
</dbReference>
<keyword evidence="8" id="KW-0414">Isoprene biosynthesis</keyword>
<dbReference type="EMBL" id="CP029480">
    <property type="protein sequence ID" value="AWV99985.1"/>
    <property type="molecule type" value="Genomic_DNA"/>
</dbReference>
<dbReference type="CDD" id="cd02885">
    <property type="entry name" value="NUDIX_IPP_Isomerase"/>
    <property type="match status" value="1"/>
</dbReference>
<evidence type="ECO:0000256" key="2">
    <source>
        <dbReference type="ARBA" id="ARBA00007579"/>
    </source>
</evidence>
<evidence type="ECO:0000256" key="9">
    <source>
        <dbReference type="ARBA" id="ARBA00023235"/>
    </source>
</evidence>
<dbReference type="Pfam" id="PF00293">
    <property type="entry name" value="NUDIX"/>
    <property type="match status" value="1"/>
</dbReference>
<feature type="domain" description="Nudix hydrolase" evidence="12">
    <location>
        <begin position="27"/>
        <end position="159"/>
    </location>
</feature>
<sequence length="164" mass="19303">MINITLVNDEDEIIGYDEKIKVHREGKLHRAFSVLIFNKEGKMLIHQRAFEKYHSPGLWTNACCGHPNKGEEIKQAANRRLEEEMGFNCEIDYKFTFRYHAAFDNGLIEHEIDHVFFGEYNDSFVANPEEVASFKWVDVEEVKADLLKNEGNYTVWFKEILERI</sequence>
<evidence type="ECO:0000313" key="14">
    <source>
        <dbReference type="Proteomes" id="UP000249873"/>
    </source>
</evidence>
<dbReference type="GO" id="GO:0046872">
    <property type="term" value="F:metal ion binding"/>
    <property type="evidence" value="ECO:0007669"/>
    <property type="project" value="UniProtKB-KW"/>
</dbReference>
<dbReference type="InterPro" id="IPR011876">
    <property type="entry name" value="IsopentenylPP_isomerase_typ1"/>
</dbReference>
<dbReference type="GO" id="GO:0009240">
    <property type="term" value="P:isopentenyl diphosphate biosynthetic process"/>
    <property type="evidence" value="ECO:0007669"/>
    <property type="project" value="TreeGrafter"/>
</dbReference>
<dbReference type="AlphaFoldDB" id="A0A2Z4GG11"/>
<evidence type="ECO:0000313" key="13">
    <source>
        <dbReference type="EMBL" id="AWV99985.1"/>
    </source>
</evidence>
<dbReference type="KEGG" id="als:DJ013_18165"/>
<name>A0A2Z4GG11_9BACT</name>
<keyword evidence="7" id="KW-0464">Manganese</keyword>
<dbReference type="EC" id="5.3.3.2" evidence="3 10"/>
<dbReference type="InterPro" id="IPR000086">
    <property type="entry name" value="NUDIX_hydrolase_dom"/>
</dbReference>
<protein>
    <recommendedName>
        <fullName evidence="3 10">Isopentenyl-diphosphate delta-isomerase</fullName>
        <ecNumber evidence="3 10">5.3.3.2</ecNumber>
    </recommendedName>
</protein>
<dbReference type="UniPathway" id="UPA00059">
    <property type="reaction ID" value="UER00104"/>
</dbReference>
<evidence type="ECO:0000256" key="5">
    <source>
        <dbReference type="ARBA" id="ARBA00022723"/>
    </source>
</evidence>
<dbReference type="GO" id="GO:0005737">
    <property type="term" value="C:cytoplasm"/>
    <property type="evidence" value="ECO:0007669"/>
    <property type="project" value="TreeGrafter"/>
</dbReference>
<dbReference type="HAMAP" id="MF_00202">
    <property type="entry name" value="Idi"/>
    <property type="match status" value="1"/>
</dbReference>
<dbReference type="SUPFAM" id="SSF55811">
    <property type="entry name" value="Nudix"/>
    <property type="match status" value="1"/>
</dbReference>
<evidence type="ECO:0000256" key="10">
    <source>
        <dbReference type="NCBIfam" id="TIGR02150"/>
    </source>
</evidence>
<dbReference type="PANTHER" id="PTHR10885:SF0">
    <property type="entry name" value="ISOPENTENYL-DIPHOSPHATE DELTA-ISOMERASE"/>
    <property type="match status" value="1"/>
</dbReference>
<keyword evidence="6" id="KW-0460">Magnesium</keyword>
<evidence type="ECO:0000259" key="12">
    <source>
        <dbReference type="PROSITE" id="PS51462"/>
    </source>
</evidence>
<dbReference type="InterPro" id="IPR056375">
    <property type="entry name" value="Idi_bact"/>
</dbReference>
<proteinExistence type="inferred from homology"/>
<dbReference type="OrthoDB" id="9809458at2"/>
<dbReference type="PROSITE" id="PS51462">
    <property type="entry name" value="NUDIX"/>
    <property type="match status" value="1"/>
</dbReference>
<organism evidence="13 14">
    <name type="scientific">Arcticibacterium luteifluviistationis</name>
    <dbReference type="NCBI Taxonomy" id="1784714"/>
    <lineage>
        <taxon>Bacteria</taxon>
        <taxon>Pseudomonadati</taxon>
        <taxon>Bacteroidota</taxon>
        <taxon>Cytophagia</taxon>
        <taxon>Cytophagales</taxon>
        <taxon>Leadbetterellaceae</taxon>
        <taxon>Arcticibacterium</taxon>
    </lineage>
</organism>
<dbReference type="GO" id="GO:0004452">
    <property type="term" value="F:isopentenyl-diphosphate delta-isomerase activity"/>
    <property type="evidence" value="ECO:0007669"/>
    <property type="project" value="UniProtKB-UniRule"/>
</dbReference>
<evidence type="ECO:0000256" key="3">
    <source>
        <dbReference type="ARBA" id="ARBA00012057"/>
    </source>
</evidence>
<keyword evidence="9 13" id="KW-0413">Isomerase</keyword>
<gene>
    <name evidence="13" type="ORF">DJ013_18165</name>
</gene>
<dbReference type="GO" id="GO:0050992">
    <property type="term" value="P:dimethylallyl diphosphate biosynthetic process"/>
    <property type="evidence" value="ECO:0007669"/>
    <property type="project" value="UniProtKB-UniPathway"/>
</dbReference>
<dbReference type="RefSeq" id="WP_111373353.1">
    <property type="nucleotide sequence ID" value="NZ_CP029480.1"/>
</dbReference>
<dbReference type="NCBIfam" id="NF002995">
    <property type="entry name" value="PRK03759.1"/>
    <property type="match status" value="1"/>
</dbReference>
<evidence type="ECO:0000256" key="4">
    <source>
        <dbReference type="ARBA" id="ARBA00022490"/>
    </source>
</evidence>
<comment type="pathway">
    <text evidence="1">Isoprenoid biosynthesis; dimethylallyl diphosphate biosynthesis; dimethylallyl diphosphate from isopentenyl diphosphate: step 1/1.</text>
</comment>
<comment type="similarity">
    <text evidence="2">Belongs to the IPP isomerase type 1 family.</text>
</comment>
<dbReference type="PIRSF" id="PIRSF018427">
    <property type="entry name" value="Isopntndiph_ism"/>
    <property type="match status" value="1"/>
</dbReference>
<reference evidence="13 14" key="1">
    <citation type="submission" date="2018-05" db="EMBL/GenBank/DDBJ databases">
        <title>Complete genome sequence of Arcticibacterium luteifluviistationis SM1504T, a cytophagaceae bacterium isolated from Arctic surface seawater.</title>
        <authorList>
            <person name="Li Y."/>
            <person name="Qin Q.-L."/>
        </authorList>
    </citation>
    <scope>NUCLEOTIDE SEQUENCE [LARGE SCALE GENOMIC DNA]</scope>
    <source>
        <strain evidence="13 14">SM1504</strain>
    </source>
</reference>
<evidence type="ECO:0000256" key="6">
    <source>
        <dbReference type="ARBA" id="ARBA00022842"/>
    </source>
</evidence>
<keyword evidence="4" id="KW-0963">Cytoplasm</keyword>
<evidence type="ECO:0000256" key="7">
    <source>
        <dbReference type="ARBA" id="ARBA00023211"/>
    </source>
</evidence>
<dbReference type="NCBIfam" id="TIGR02150">
    <property type="entry name" value="IPP_isom_1"/>
    <property type="match status" value="1"/>
</dbReference>
<evidence type="ECO:0000256" key="1">
    <source>
        <dbReference type="ARBA" id="ARBA00004826"/>
    </source>
</evidence>
<evidence type="ECO:0000256" key="8">
    <source>
        <dbReference type="ARBA" id="ARBA00023229"/>
    </source>
</evidence>
<evidence type="ECO:0000256" key="11">
    <source>
        <dbReference type="PIRSR" id="PIRSR018427-1"/>
    </source>
</evidence>
<keyword evidence="14" id="KW-1185">Reference proteome</keyword>
<keyword evidence="5" id="KW-0479">Metal-binding</keyword>